<dbReference type="SUPFAM" id="SSF116734">
    <property type="entry name" value="DNA methylase specificity domain"/>
    <property type="match status" value="1"/>
</dbReference>
<accession>A0ABW6NVP5</accession>
<keyword evidence="1" id="KW-0680">Restriction system</keyword>
<evidence type="ECO:0000256" key="1">
    <source>
        <dbReference type="ARBA" id="ARBA00022747"/>
    </source>
</evidence>
<organism evidence="3 4">
    <name type="scientific">Nocardia africana</name>
    <dbReference type="NCBI Taxonomy" id="134964"/>
    <lineage>
        <taxon>Bacteria</taxon>
        <taxon>Bacillati</taxon>
        <taxon>Actinomycetota</taxon>
        <taxon>Actinomycetes</taxon>
        <taxon>Mycobacteriales</taxon>
        <taxon>Nocardiaceae</taxon>
        <taxon>Nocardia</taxon>
    </lineage>
</organism>
<dbReference type="Gene3D" id="3.90.220.20">
    <property type="entry name" value="DNA methylase specificity domains"/>
    <property type="match status" value="2"/>
</dbReference>
<comment type="caution">
    <text evidence="3">The sequence shown here is derived from an EMBL/GenBank/DDBJ whole genome shotgun (WGS) entry which is preliminary data.</text>
</comment>
<dbReference type="Proteomes" id="UP001601521">
    <property type="component" value="Unassembled WGS sequence"/>
</dbReference>
<sequence>MSKKSPDAPLGWQTYRLGDITTRVVQRNIVGNNNVLTISAMNGLVSQDEYFQRRVASVDTRQYFLLEHGDFAYNKSYSAGYPAGVTRRLVRYGNGIVSPLYICFRPKTELIEPSFLESYFEAGLLDGKILDIAKEGARNHGLLNVRVEDYFNLELTIPSPFEQRRITEILDTVDENLRTLDRIIQKENVIQHGLSDSFLPASTFESLPSGWRLSTVEEITSGSPVCYGIVQAGPYDPDGVPVVMIRDLRSLDWGSLHRASSRIESRWLVFFVR</sequence>
<protein>
    <recommendedName>
        <fullName evidence="5">Type I restriction modification DNA specificity domain-containing protein</fullName>
    </recommendedName>
</protein>
<evidence type="ECO:0008006" key="5">
    <source>
        <dbReference type="Google" id="ProtNLM"/>
    </source>
</evidence>
<proteinExistence type="predicted"/>
<dbReference type="InterPro" id="IPR052021">
    <property type="entry name" value="Type-I_RS_S_subunit"/>
</dbReference>
<dbReference type="PANTHER" id="PTHR30408:SF12">
    <property type="entry name" value="TYPE I RESTRICTION ENZYME MJAVIII SPECIFICITY SUBUNIT"/>
    <property type="match status" value="1"/>
</dbReference>
<gene>
    <name evidence="3" type="ORF">ACFYTH_34540</name>
</gene>
<dbReference type="PANTHER" id="PTHR30408">
    <property type="entry name" value="TYPE-1 RESTRICTION ENZYME ECOKI SPECIFICITY PROTEIN"/>
    <property type="match status" value="1"/>
</dbReference>
<keyword evidence="4" id="KW-1185">Reference proteome</keyword>
<name>A0ABW6NVP5_9NOCA</name>
<evidence type="ECO:0000313" key="4">
    <source>
        <dbReference type="Proteomes" id="UP001601521"/>
    </source>
</evidence>
<dbReference type="RefSeq" id="WP_387256101.1">
    <property type="nucleotide sequence ID" value="NZ_JBIALX010000029.1"/>
</dbReference>
<reference evidence="3 4" key="1">
    <citation type="submission" date="2024-10" db="EMBL/GenBank/DDBJ databases">
        <title>The Natural Products Discovery Center: Release of the First 8490 Sequenced Strains for Exploring Actinobacteria Biosynthetic Diversity.</title>
        <authorList>
            <person name="Kalkreuter E."/>
            <person name="Kautsar S.A."/>
            <person name="Yang D."/>
            <person name="Bader C.D."/>
            <person name="Teijaro C.N."/>
            <person name="Fluegel L."/>
            <person name="Davis C.M."/>
            <person name="Simpson J.R."/>
            <person name="Lauterbach L."/>
            <person name="Steele A.D."/>
            <person name="Gui C."/>
            <person name="Meng S."/>
            <person name="Li G."/>
            <person name="Viehrig K."/>
            <person name="Ye F."/>
            <person name="Su P."/>
            <person name="Kiefer A.F."/>
            <person name="Nichols A."/>
            <person name="Cepeda A.J."/>
            <person name="Yan W."/>
            <person name="Fan B."/>
            <person name="Jiang Y."/>
            <person name="Adhikari A."/>
            <person name="Zheng C.-J."/>
            <person name="Schuster L."/>
            <person name="Cowan T.M."/>
            <person name="Smanski M.J."/>
            <person name="Chevrette M.G."/>
            <person name="De Carvalho L.P.S."/>
            <person name="Shen B."/>
        </authorList>
    </citation>
    <scope>NUCLEOTIDE SEQUENCE [LARGE SCALE GENOMIC DNA]</scope>
    <source>
        <strain evidence="3 4">NPDC004550</strain>
    </source>
</reference>
<keyword evidence="2" id="KW-0238">DNA-binding</keyword>
<dbReference type="EMBL" id="JBIALX010000029">
    <property type="protein sequence ID" value="MFF0458497.1"/>
    <property type="molecule type" value="Genomic_DNA"/>
</dbReference>
<dbReference type="InterPro" id="IPR044946">
    <property type="entry name" value="Restrct_endonuc_typeI_TRD_sf"/>
</dbReference>
<evidence type="ECO:0000313" key="3">
    <source>
        <dbReference type="EMBL" id="MFF0458497.1"/>
    </source>
</evidence>
<evidence type="ECO:0000256" key="2">
    <source>
        <dbReference type="ARBA" id="ARBA00023125"/>
    </source>
</evidence>